<evidence type="ECO:0000256" key="3">
    <source>
        <dbReference type="SAM" id="SignalP"/>
    </source>
</evidence>
<feature type="active site" description="Nucleophile" evidence="1">
    <location>
        <position position="33"/>
    </location>
</feature>
<keyword evidence="3" id="KW-0732">Signal</keyword>
<dbReference type="Pfam" id="PF13472">
    <property type="entry name" value="Lipase_GDSL_2"/>
    <property type="match status" value="1"/>
</dbReference>
<name>A0A918XJW7_9ACTN</name>
<protein>
    <submittedName>
        <fullName evidence="5">Lipase 1</fullName>
    </submittedName>
</protein>
<dbReference type="EMBL" id="BMXL01000030">
    <property type="protein sequence ID" value="GHD34351.1"/>
    <property type="molecule type" value="Genomic_DNA"/>
</dbReference>
<comment type="caution">
    <text evidence="5">The sequence shown here is derived from an EMBL/GenBank/DDBJ whole genome shotgun (WGS) entry which is preliminary data.</text>
</comment>
<dbReference type="GO" id="GO:0019433">
    <property type="term" value="P:triglyceride catabolic process"/>
    <property type="evidence" value="ECO:0007669"/>
    <property type="project" value="TreeGrafter"/>
</dbReference>
<evidence type="ECO:0000256" key="2">
    <source>
        <dbReference type="PIRSR" id="PIRSR637460-2"/>
    </source>
</evidence>
<dbReference type="CDD" id="cd01823">
    <property type="entry name" value="SEST_like"/>
    <property type="match status" value="1"/>
</dbReference>
<evidence type="ECO:0000313" key="5">
    <source>
        <dbReference type="EMBL" id="GHD34351.1"/>
    </source>
</evidence>
<feature type="domain" description="SGNH hydrolase-type esterase" evidence="4">
    <location>
        <begin position="29"/>
        <end position="244"/>
    </location>
</feature>
<dbReference type="Gene3D" id="3.40.50.1110">
    <property type="entry name" value="SGNH hydrolase"/>
    <property type="match status" value="1"/>
</dbReference>
<feature type="chain" id="PRO_5037778782" evidence="3">
    <location>
        <begin position="21"/>
        <end position="256"/>
    </location>
</feature>
<feature type="signal peptide" evidence="3">
    <location>
        <begin position="1"/>
        <end position="20"/>
    </location>
</feature>
<keyword evidence="6" id="KW-1185">Reference proteome</keyword>
<feature type="disulfide bond" evidence="2">
    <location>
        <begin position="48"/>
        <end position="73"/>
    </location>
</feature>
<feature type="disulfide bond" evidence="2">
    <location>
        <begin position="114"/>
        <end position="122"/>
    </location>
</feature>
<gene>
    <name evidence="5" type="ORF">GCM10007147_39820</name>
</gene>
<dbReference type="PANTHER" id="PTHR37981">
    <property type="entry name" value="LIPASE 2"/>
    <property type="match status" value="1"/>
</dbReference>
<dbReference type="InterPro" id="IPR036514">
    <property type="entry name" value="SGNH_hydro_sf"/>
</dbReference>
<dbReference type="AlphaFoldDB" id="A0A918XJW7"/>
<reference evidence="5 6" key="1">
    <citation type="journal article" date="2014" name="Int. J. Syst. Evol. Microbiol.">
        <title>Complete genome sequence of Corynebacterium casei LMG S-19264T (=DSM 44701T), isolated from a smear-ripened cheese.</title>
        <authorList>
            <consortium name="US DOE Joint Genome Institute (JGI-PGF)"/>
            <person name="Walter F."/>
            <person name="Albersmeier A."/>
            <person name="Kalinowski J."/>
            <person name="Ruckert C."/>
        </authorList>
    </citation>
    <scope>NUCLEOTIDE SEQUENCE [LARGE SCALE GENOMIC DNA]</scope>
    <source>
        <strain evidence="5 6">KCTC 19473</strain>
    </source>
</reference>
<accession>A0A918XJW7</accession>
<dbReference type="InterPro" id="IPR013830">
    <property type="entry name" value="SGNH_hydro"/>
</dbReference>
<dbReference type="PANTHER" id="PTHR37981:SF1">
    <property type="entry name" value="SGNH HYDROLASE-TYPE ESTERASE DOMAIN-CONTAINING PROTEIN"/>
    <property type="match status" value="1"/>
</dbReference>
<evidence type="ECO:0000259" key="4">
    <source>
        <dbReference type="Pfam" id="PF13472"/>
    </source>
</evidence>
<dbReference type="Proteomes" id="UP000654947">
    <property type="component" value="Unassembled WGS sequence"/>
</dbReference>
<dbReference type="InterPro" id="IPR037460">
    <property type="entry name" value="SEST-like"/>
</dbReference>
<sequence>MSAVSGLALIPLLFTAPAAAETADINYVALGDSYSSGLGTRDYDDSACKRGPAAYPELWAASNATASYDFVACAGATTDDVLANQISALEQGTDLVTITIGGNDVGFADVITTCRTGSNADCDEVGEEAENEVRDVLPGLLEETYTAITEAAPSAQVVVLGYPRLFEMGSCGFGSIGEPKRERLNQMADTLGDAIADHATAAGLTHVDVRDNFDGHGVCADDPWLNGTTVPLDESYHPNGAGHAEGYLPALTGALA</sequence>
<evidence type="ECO:0000313" key="6">
    <source>
        <dbReference type="Proteomes" id="UP000654947"/>
    </source>
</evidence>
<feature type="active site" evidence="1">
    <location>
        <position position="237"/>
    </location>
</feature>
<organism evidence="5 6">
    <name type="scientific">Nocardiopsis kunsanensis</name>
    <dbReference type="NCBI Taxonomy" id="141693"/>
    <lineage>
        <taxon>Bacteria</taxon>
        <taxon>Bacillati</taxon>
        <taxon>Actinomycetota</taxon>
        <taxon>Actinomycetes</taxon>
        <taxon>Streptosporangiales</taxon>
        <taxon>Nocardiopsidaceae</taxon>
        <taxon>Nocardiopsis</taxon>
    </lineage>
</organism>
<dbReference type="SUPFAM" id="SSF52266">
    <property type="entry name" value="SGNH hydrolase"/>
    <property type="match status" value="1"/>
</dbReference>
<feature type="disulfide bond" evidence="2">
    <location>
        <begin position="171"/>
        <end position="219"/>
    </location>
</feature>
<evidence type="ECO:0000256" key="1">
    <source>
        <dbReference type="PIRSR" id="PIRSR637460-1"/>
    </source>
</evidence>
<dbReference type="GO" id="GO:0004806">
    <property type="term" value="F:triacylglycerol lipase activity"/>
    <property type="evidence" value="ECO:0007669"/>
    <property type="project" value="TreeGrafter"/>
</dbReference>
<proteinExistence type="predicted"/>
<keyword evidence="2" id="KW-1015">Disulfide bond</keyword>